<dbReference type="AlphaFoldDB" id="A0A7W9N211"/>
<evidence type="ECO:0000256" key="1">
    <source>
        <dbReference type="SAM" id="MobiDB-lite"/>
    </source>
</evidence>
<keyword evidence="2" id="KW-0812">Transmembrane</keyword>
<dbReference type="EMBL" id="JACHMW010000001">
    <property type="protein sequence ID" value="MBB5849839.1"/>
    <property type="molecule type" value="Genomic_DNA"/>
</dbReference>
<feature type="compositionally biased region" description="Basic and acidic residues" evidence="1">
    <location>
        <begin position="8"/>
        <end position="30"/>
    </location>
</feature>
<dbReference type="RefSeq" id="WP_184173561.1">
    <property type="nucleotide sequence ID" value="NZ_BAABAG010000006.1"/>
</dbReference>
<comment type="caution">
    <text evidence="3">The sequence shown here is derived from an EMBL/GenBank/DDBJ whole genome shotgun (WGS) entry which is preliminary data.</text>
</comment>
<dbReference type="InterPro" id="IPR045512">
    <property type="entry name" value="DUF6480"/>
</dbReference>
<sequence length="87" mass="9235">MAAPHTPRPHDSDPHDARRAADEHSGHTDRGGTPPAEGSGVGPTNPQMDVEQPGERSTGRIVLFAIIALLVIGILLFVLGRMFDVFG</sequence>
<accession>A0A7W9N211</accession>
<keyword evidence="2" id="KW-0472">Membrane</keyword>
<feature type="transmembrane region" description="Helical" evidence="2">
    <location>
        <begin position="61"/>
        <end position="83"/>
    </location>
</feature>
<protein>
    <submittedName>
        <fullName evidence="3">Uncharacterized protein</fullName>
    </submittedName>
</protein>
<keyword evidence="4" id="KW-1185">Reference proteome</keyword>
<feature type="region of interest" description="Disordered" evidence="1">
    <location>
        <begin position="1"/>
        <end position="55"/>
    </location>
</feature>
<name>A0A7W9N211_9MICC</name>
<dbReference type="Pfam" id="PF20088">
    <property type="entry name" value="DUF6480"/>
    <property type="match status" value="1"/>
</dbReference>
<gene>
    <name evidence="3" type="ORF">HDA33_002403</name>
</gene>
<evidence type="ECO:0000313" key="3">
    <source>
        <dbReference type="EMBL" id="MBB5849839.1"/>
    </source>
</evidence>
<evidence type="ECO:0000256" key="2">
    <source>
        <dbReference type="SAM" id="Phobius"/>
    </source>
</evidence>
<reference evidence="3 4" key="1">
    <citation type="submission" date="2020-08" db="EMBL/GenBank/DDBJ databases">
        <title>Sequencing the genomes of 1000 actinobacteria strains.</title>
        <authorList>
            <person name="Klenk H.-P."/>
        </authorList>
    </citation>
    <scope>NUCLEOTIDE SEQUENCE [LARGE SCALE GENOMIC DNA]</scope>
    <source>
        <strain evidence="3 4">DSM 17945</strain>
    </source>
</reference>
<organism evidence="3 4">
    <name type="scientific">Micrococcus endophyticus</name>
    <dbReference type="NCBI Taxonomy" id="455343"/>
    <lineage>
        <taxon>Bacteria</taxon>
        <taxon>Bacillati</taxon>
        <taxon>Actinomycetota</taxon>
        <taxon>Actinomycetes</taxon>
        <taxon>Micrococcales</taxon>
        <taxon>Micrococcaceae</taxon>
        <taxon>Micrococcus</taxon>
    </lineage>
</organism>
<dbReference type="Proteomes" id="UP000567246">
    <property type="component" value="Unassembled WGS sequence"/>
</dbReference>
<evidence type="ECO:0000313" key="4">
    <source>
        <dbReference type="Proteomes" id="UP000567246"/>
    </source>
</evidence>
<proteinExistence type="predicted"/>
<keyword evidence="2" id="KW-1133">Transmembrane helix</keyword>